<dbReference type="OrthoDB" id="18703at2759"/>
<comment type="subcellular location">
    <subcellularLocation>
        <location evidence="1">Nucleus</location>
        <location evidence="1">Nucleolus</location>
    </subcellularLocation>
</comment>
<comment type="similarity">
    <text evidence="2">Belongs to the SLX9 family.</text>
</comment>
<dbReference type="GO" id="GO:0030686">
    <property type="term" value="C:90S preribosome"/>
    <property type="evidence" value="ECO:0007669"/>
    <property type="project" value="InterPro"/>
</dbReference>
<evidence type="ECO:0000256" key="1">
    <source>
        <dbReference type="ARBA" id="ARBA00004604"/>
    </source>
</evidence>
<name>A0A2T9Z5S4_9FUNG</name>
<sequence length="221" mass="24993">MPKVRKQRVKYHLTVSDPQSSIAETTGKQIFTKPNQNDSIQAPGKWKIASDIIQETKTTSTQKGGIISGNLISAPVLLDSGNIEKHSKPKTISKKEKSVARHKTWLNKLEVASERIKAEHNKKSNQRNKSTLLEGLKQVKNEIFALKSDDLSTNPKKQKKNTFDKPDQSIYKKVGNPNKRTKKTNKAINSEITRFNQILSNPTYKSDPLETIKMHLSNTYN</sequence>
<comment type="caution">
    <text evidence="6">The sequence shown here is derived from an EMBL/GenBank/DDBJ whole genome shotgun (WGS) entry which is preliminary data.</text>
</comment>
<organism evidence="6 7">
    <name type="scientific">Furculomyces boomerangus</name>
    <dbReference type="NCBI Taxonomy" id="61424"/>
    <lineage>
        <taxon>Eukaryota</taxon>
        <taxon>Fungi</taxon>
        <taxon>Fungi incertae sedis</taxon>
        <taxon>Zoopagomycota</taxon>
        <taxon>Kickxellomycotina</taxon>
        <taxon>Harpellomycetes</taxon>
        <taxon>Harpellales</taxon>
        <taxon>Harpellaceae</taxon>
        <taxon>Furculomyces</taxon>
    </lineage>
</organism>
<dbReference type="PANTHER" id="PTHR31109:SF2">
    <property type="entry name" value="RIBOSOME BIOGENESIS PROTEIN SLX9 HOMOLOG"/>
    <property type="match status" value="1"/>
</dbReference>
<dbReference type="GO" id="GO:0005730">
    <property type="term" value="C:nucleolus"/>
    <property type="evidence" value="ECO:0007669"/>
    <property type="project" value="UniProtKB-SubCell"/>
</dbReference>
<feature type="region of interest" description="Disordered" evidence="5">
    <location>
        <begin position="150"/>
        <end position="183"/>
    </location>
</feature>
<reference evidence="6 7" key="1">
    <citation type="journal article" date="2018" name="MBio">
        <title>Comparative Genomics Reveals the Core Gene Toolbox for the Fungus-Insect Symbiosis.</title>
        <authorList>
            <person name="Wang Y."/>
            <person name="Stata M."/>
            <person name="Wang W."/>
            <person name="Stajich J.E."/>
            <person name="White M.M."/>
            <person name="Moncalvo J.M."/>
        </authorList>
    </citation>
    <scope>NUCLEOTIDE SEQUENCE [LARGE SCALE GENOMIC DNA]</scope>
    <source>
        <strain evidence="6 7">AUS-77-4</strain>
    </source>
</reference>
<evidence type="ECO:0000256" key="4">
    <source>
        <dbReference type="ARBA" id="ARBA00023242"/>
    </source>
</evidence>
<dbReference type="GO" id="GO:0000462">
    <property type="term" value="P:maturation of SSU-rRNA from tricistronic rRNA transcript (SSU-rRNA, 5.8S rRNA, LSU-rRNA)"/>
    <property type="evidence" value="ECO:0007669"/>
    <property type="project" value="InterPro"/>
</dbReference>
<evidence type="ECO:0000313" key="6">
    <source>
        <dbReference type="EMBL" id="PVU99958.1"/>
    </source>
</evidence>
<protein>
    <recommendedName>
        <fullName evidence="3">Ribosome biogenesis protein SLX9</fullName>
    </recommendedName>
</protein>
<evidence type="ECO:0000256" key="2">
    <source>
        <dbReference type="ARBA" id="ARBA00011022"/>
    </source>
</evidence>
<evidence type="ECO:0000256" key="3">
    <source>
        <dbReference type="ARBA" id="ARBA00021321"/>
    </source>
</evidence>
<dbReference type="InterPro" id="IPR028160">
    <property type="entry name" value="Slx9-like"/>
</dbReference>
<evidence type="ECO:0000313" key="7">
    <source>
        <dbReference type="Proteomes" id="UP000245699"/>
    </source>
</evidence>
<keyword evidence="4" id="KW-0539">Nucleus</keyword>
<dbReference type="EMBL" id="MBFT01000010">
    <property type="protein sequence ID" value="PVU99958.1"/>
    <property type="molecule type" value="Genomic_DNA"/>
</dbReference>
<dbReference type="Pfam" id="PF15341">
    <property type="entry name" value="SLX9"/>
    <property type="match status" value="1"/>
</dbReference>
<gene>
    <name evidence="6" type="ORF">BB559_000252</name>
</gene>
<dbReference type="AlphaFoldDB" id="A0A2T9Z5S4"/>
<dbReference type="GO" id="GO:0030688">
    <property type="term" value="C:preribosome, small subunit precursor"/>
    <property type="evidence" value="ECO:0007669"/>
    <property type="project" value="InterPro"/>
</dbReference>
<evidence type="ECO:0000256" key="5">
    <source>
        <dbReference type="SAM" id="MobiDB-lite"/>
    </source>
</evidence>
<dbReference type="PANTHER" id="PTHR31109">
    <property type="entry name" value="PROTEIN FAM207A"/>
    <property type="match status" value="1"/>
</dbReference>
<accession>A0A2T9Z5S4</accession>
<dbReference type="Proteomes" id="UP000245699">
    <property type="component" value="Unassembled WGS sequence"/>
</dbReference>
<keyword evidence="7" id="KW-1185">Reference proteome</keyword>
<dbReference type="STRING" id="61424.A0A2T9Z5S4"/>
<proteinExistence type="inferred from homology"/>